<gene>
    <name evidence="1" type="ORF">G2W53_016230</name>
</gene>
<keyword evidence="2" id="KW-1185">Reference proteome</keyword>
<protein>
    <submittedName>
        <fullName evidence="1">Uncharacterized protein</fullName>
    </submittedName>
</protein>
<reference evidence="1" key="1">
    <citation type="submission" date="2020-09" db="EMBL/GenBank/DDBJ databases">
        <title>Genome-Enabled Discovery of Anthraquinone Biosynthesis in Senna tora.</title>
        <authorList>
            <person name="Kang S.-H."/>
            <person name="Pandey R.P."/>
            <person name="Lee C.-M."/>
            <person name="Sim J.-S."/>
            <person name="Jeong J.-T."/>
            <person name="Choi B.-S."/>
            <person name="Jung M."/>
            <person name="Ginzburg D."/>
            <person name="Zhao K."/>
            <person name="Won S.Y."/>
            <person name="Oh T.-J."/>
            <person name="Yu Y."/>
            <person name="Kim N.-H."/>
            <person name="Lee O.R."/>
            <person name="Lee T.-H."/>
            <person name="Bashyal P."/>
            <person name="Kim T.-S."/>
            <person name="Lee W.-H."/>
            <person name="Kawkins C."/>
            <person name="Kim C.-K."/>
            <person name="Kim J.S."/>
            <person name="Ahn B.O."/>
            <person name="Rhee S.Y."/>
            <person name="Sohng J.K."/>
        </authorList>
    </citation>
    <scope>NUCLEOTIDE SEQUENCE</scope>
    <source>
        <tissue evidence="1">Leaf</tissue>
    </source>
</reference>
<accession>A0A834WMU0</accession>
<organism evidence="1 2">
    <name type="scientific">Senna tora</name>
    <dbReference type="NCBI Taxonomy" id="362788"/>
    <lineage>
        <taxon>Eukaryota</taxon>
        <taxon>Viridiplantae</taxon>
        <taxon>Streptophyta</taxon>
        <taxon>Embryophyta</taxon>
        <taxon>Tracheophyta</taxon>
        <taxon>Spermatophyta</taxon>
        <taxon>Magnoliopsida</taxon>
        <taxon>eudicotyledons</taxon>
        <taxon>Gunneridae</taxon>
        <taxon>Pentapetalae</taxon>
        <taxon>rosids</taxon>
        <taxon>fabids</taxon>
        <taxon>Fabales</taxon>
        <taxon>Fabaceae</taxon>
        <taxon>Caesalpinioideae</taxon>
        <taxon>Cassia clade</taxon>
        <taxon>Senna</taxon>
    </lineage>
</organism>
<evidence type="ECO:0000313" key="1">
    <source>
        <dbReference type="EMBL" id="KAF7825066.1"/>
    </source>
</evidence>
<evidence type="ECO:0000313" key="2">
    <source>
        <dbReference type="Proteomes" id="UP000634136"/>
    </source>
</evidence>
<sequence>MTNEGQVSHSESFNEDEGWVIPTLQGKTRCYEWMKVEFLILNPSMRMKVGLGLSCPRPPMRMKAGLDNSHSSRKYRMIWMNEGQVSHSESFKEDEGWVRSLMLETSNEDKGWVIPTLQEKTE</sequence>
<proteinExistence type="predicted"/>
<dbReference type="EMBL" id="JAAIUW010000006">
    <property type="protein sequence ID" value="KAF7825066.1"/>
    <property type="molecule type" value="Genomic_DNA"/>
</dbReference>
<comment type="caution">
    <text evidence="1">The sequence shown here is derived from an EMBL/GenBank/DDBJ whole genome shotgun (WGS) entry which is preliminary data.</text>
</comment>
<dbReference type="Proteomes" id="UP000634136">
    <property type="component" value="Unassembled WGS sequence"/>
</dbReference>
<name>A0A834WMU0_9FABA</name>
<dbReference type="AlphaFoldDB" id="A0A834WMU0"/>